<dbReference type="Gene3D" id="1.10.10.60">
    <property type="entry name" value="Homeodomain-like"/>
    <property type="match status" value="1"/>
</dbReference>
<dbReference type="Pfam" id="PF12833">
    <property type="entry name" value="HTH_18"/>
    <property type="match status" value="1"/>
</dbReference>
<gene>
    <name evidence="6" type="ORF">EXJ73_01900</name>
</gene>
<organism evidence="6 7">
    <name type="scientific">Pelomonas aquatica</name>
    <dbReference type="NCBI Taxonomy" id="431058"/>
    <lineage>
        <taxon>Bacteria</taxon>
        <taxon>Pseudomonadati</taxon>
        <taxon>Pseudomonadota</taxon>
        <taxon>Betaproteobacteria</taxon>
        <taxon>Burkholderiales</taxon>
        <taxon>Sphaerotilaceae</taxon>
        <taxon>Roseateles</taxon>
    </lineage>
</organism>
<dbReference type="Pfam" id="PF02311">
    <property type="entry name" value="AraC_binding"/>
    <property type="match status" value="1"/>
</dbReference>
<dbReference type="InterPro" id="IPR011051">
    <property type="entry name" value="RmlC_Cupin_sf"/>
</dbReference>
<dbReference type="SMART" id="SM00342">
    <property type="entry name" value="HTH_ARAC"/>
    <property type="match status" value="1"/>
</dbReference>
<dbReference type="InterPro" id="IPR014710">
    <property type="entry name" value="RmlC-like_jellyroll"/>
</dbReference>
<dbReference type="EMBL" id="SGUG01000002">
    <property type="protein sequence ID" value="MDG0861227.1"/>
    <property type="molecule type" value="Genomic_DNA"/>
</dbReference>
<dbReference type="AlphaFoldDB" id="A0A9X4LES2"/>
<proteinExistence type="predicted"/>
<evidence type="ECO:0000313" key="6">
    <source>
        <dbReference type="EMBL" id="MDG0861227.1"/>
    </source>
</evidence>
<dbReference type="PANTHER" id="PTHR11019:SF159">
    <property type="entry name" value="TRANSCRIPTIONAL REGULATOR-RELATED"/>
    <property type="match status" value="1"/>
</dbReference>
<evidence type="ECO:0000256" key="2">
    <source>
        <dbReference type="ARBA" id="ARBA00023015"/>
    </source>
</evidence>
<reference evidence="6" key="1">
    <citation type="submission" date="2019-02" db="EMBL/GenBank/DDBJ databases">
        <title>Draft genome of the type strain Pelomonas aquatica CCUG 52575T.</title>
        <authorList>
            <person name="Gomila M."/>
            <person name="Lalucat J."/>
        </authorList>
    </citation>
    <scope>NUCLEOTIDE SEQUENCE</scope>
    <source>
        <strain evidence="6">CCUG 52575</strain>
    </source>
</reference>
<dbReference type="FunFam" id="1.10.10.60:FF:000132">
    <property type="entry name" value="AraC family transcriptional regulator"/>
    <property type="match status" value="1"/>
</dbReference>
<accession>A0A9X4LES2</accession>
<keyword evidence="3" id="KW-0238">DNA-binding</keyword>
<evidence type="ECO:0000256" key="4">
    <source>
        <dbReference type="ARBA" id="ARBA00023163"/>
    </source>
</evidence>
<keyword evidence="7" id="KW-1185">Reference proteome</keyword>
<dbReference type="Gene3D" id="2.60.120.10">
    <property type="entry name" value="Jelly Rolls"/>
    <property type="match status" value="1"/>
</dbReference>
<dbReference type="Proteomes" id="UP001152766">
    <property type="component" value="Unassembled WGS sequence"/>
</dbReference>
<feature type="domain" description="HTH araC/xylS-type" evidence="5">
    <location>
        <begin position="168"/>
        <end position="268"/>
    </location>
</feature>
<protein>
    <submittedName>
        <fullName evidence="6">AraC family transcriptional regulator</fullName>
    </submittedName>
</protein>
<keyword evidence="4" id="KW-0804">Transcription</keyword>
<dbReference type="PANTHER" id="PTHR11019">
    <property type="entry name" value="HTH-TYPE TRANSCRIPTIONAL REGULATOR NIMR"/>
    <property type="match status" value="1"/>
</dbReference>
<evidence type="ECO:0000256" key="1">
    <source>
        <dbReference type="ARBA" id="ARBA00022491"/>
    </source>
</evidence>
<name>A0A9X4LES2_9BURK</name>
<evidence type="ECO:0000256" key="3">
    <source>
        <dbReference type="ARBA" id="ARBA00023125"/>
    </source>
</evidence>
<sequence length="269" mass="29467">MVRRSSVPAFSPERFAPTPERPLRAKSRMLEHQTDIQPHRHDWGQLVFSMTGAVRVSTEASTYIVPPSRAVWIPPGVVHAVTAIERCDLRTLYAGPGLLTGAAWQAGRVLEVSPLLRELVLALPAVPDPPPAEDSADTERRRGIEGLVLVELRRARPLALGVALPQDARLRRLCEAMLREPGRHAGLDEWAAEAGASPRTLSRLFREQLGTSFAQWRSQLLLAHALTLAARGRPMSHIATELGYASASAFTAMVTRTVGMPPSRFFAEA</sequence>
<evidence type="ECO:0000259" key="5">
    <source>
        <dbReference type="PROSITE" id="PS01124"/>
    </source>
</evidence>
<dbReference type="SUPFAM" id="SSF51182">
    <property type="entry name" value="RmlC-like cupins"/>
    <property type="match status" value="1"/>
</dbReference>
<dbReference type="InterPro" id="IPR018060">
    <property type="entry name" value="HTH_AraC"/>
</dbReference>
<dbReference type="PROSITE" id="PS01124">
    <property type="entry name" value="HTH_ARAC_FAMILY_2"/>
    <property type="match status" value="1"/>
</dbReference>
<comment type="caution">
    <text evidence="6">The sequence shown here is derived from an EMBL/GenBank/DDBJ whole genome shotgun (WGS) entry which is preliminary data.</text>
</comment>
<dbReference type="SUPFAM" id="SSF46689">
    <property type="entry name" value="Homeodomain-like"/>
    <property type="match status" value="1"/>
</dbReference>
<dbReference type="RefSeq" id="WP_268148393.1">
    <property type="nucleotide sequence ID" value="NZ_JAPPUW010000004.1"/>
</dbReference>
<dbReference type="GO" id="GO:0043565">
    <property type="term" value="F:sequence-specific DNA binding"/>
    <property type="evidence" value="ECO:0007669"/>
    <property type="project" value="InterPro"/>
</dbReference>
<dbReference type="GO" id="GO:0003700">
    <property type="term" value="F:DNA-binding transcription factor activity"/>
    <property type="evidence" value="ECO:0007669"/>
    <property type="project" value="InterPro"/>
</dbReference>
<keyword evidence="2" id="KW-0805">Transcription regulation</keyword>
<dbReference type="InterPro" id="IPR003313">
    <property type="entry name" value="AraC-bd"/>
</dbReference>
<dbReference type="CDD" id="cd06124">
    <property type="entry name" value="cupin_NimR-like_N"/>
    <property type="match status" value="1"/>
</dbReference>
<dbReference type="InterPro" id="IPR009057">
    <property type="entry name" value="Homeodomain-like_sf"/>
</dbReference>
<keyword evidence="1" id="KW-0678">Repressor</keyword>
<evidence type="ECO:0000313" key="7">
    <source>
        <dbReference type="Proteomes" id="UP001152766"/>
    </source>
</evidence>